<proteinExistence type="predicted"/>
<feature type="domain" description="Glycine-rich" evidence="2">
    <location>
        <begin position="38"/>
        <end position="262"/>
    </location>
</feature>
<dbReference type="EMBL" id="WBJX01000003">
    <property type="protein sequence ID" value="KAB1637586.1"/>
    <property type="molecule type" value="Genomic_DNA"/>
</dbReference>
<evidence type="ECO:0000313" key="4">
    <source>
        <dbReference type="Proteomes" id="UP000490386"/>
    </source>
</evidence>
<sequence>MAAAFAAPAASASPCVSNTLIHTALLPTGTGVADAAGRTTTWTVPAGVTRIRYVVTGGSGGGRGITGVGGAGASVDGRLTVVPGTVLTLVVGQGGVGVPTNSTGAAQGGQGHGSGGSNALPNTSGTKFVGGSGGAGSAIRIGTTPIAIAGGGGGAGAGYIGSFTLNDFSVTYDPAPDGGAGGLSATNGSRIWTAPVKDAGRRVSSNGGRGAVGSTPGAGGAPFPNAATGLTVRSAYTQTGAGTQGGAASTAGATGGTGVALVWPSTTVQNLSGASGTVNEAGNRGGAGGGGYAGGGGGGSSVGLWDRNGANSTGGILGMASGGGGGSSWVSPTAVGGATPTGTPIIGVGANSNPAPEVRVPGSIQIFRCA</sequence>
<evidence type="ECO:0000313" key="3">
    <source>
        <dbReference type="EMBL" id="KAB1637586.1"/>
    </source>
</evidence>
<feature type="region of interest" description="Disordered" evidence="1">
    <location>
        <begin position="196"/>
        <end position="226"/>
    </location>
</feature>
<dbReference type="InterPro" id="IPR049304">
    <property type="entry name" value="Gly_rich_dom"/>
</dbReference>
<dbReference type="Pfam" id="PF21722">
    <property type="entry name" value="Gly_rich_2"/>
    <property type="match status" value="1"/>
</dbReference>
<feature type="compositionally biased region" description="Gly residues" evidence="1">
    <location>
        <begin position="106"/>
        <end position="116"/>
    </location>
</feature>
<feature type="region of interest" description="Disordered" evidence="1">
    <location>
        <begin position="101"/>
        <end position="126"/>
    </location>
</feature>
<evidence type="ECO:0000256" key="1">
    <source>
        <dbReference type="SAM" id="MobiDB-lite"/>
    </source>
</evidence>
<feature type="compositionally biased region" description="Gly residues" evidence="1">
    <location>
        <begin position="207"/>
        <end position="220"/>
    </location>
</feature>
<keyword evidence="4" id="KW-1185">Reference proteome</keyword>
<name>A0A7J5B268_9MICO</name>
<comment type="caution">
    <text evidence="3">The sequence shown here is derived from an EMBL/GenBank/DDBJ whole genome shotgun (WGS) entry which is preliminary data.</text>
</comment>
<accession>A0A7J5B268</accession>
<dbReference type="Proteomes" id="UP000490386">
    <property type="component" value="Unassembled WGS sequence"/>
</dbReference>
<reference evidence="3 4" key="1">
    <citation type="submission" date="2019-09" db="EMBL/GenBank/DDBJ databases">
        <title>Phylogeny of genus Pseudoclavibacter and closely related genus.</title>
        <authorList>
            <person name="Li Y."/>
        </authorList>
    </citation>
    <scope>NUCLEOTIDE SEQUENCE [LARGE SCALE GENOMIC DNA]</scope>
    <source>
        <strain evidence="3 4">THG-MD12</strain>
    </source>
</reference>
<dbReference type="AlphaFoldDB" id="A0A7J5B268"/>
<gene>
    <name evidence="3" type="ORF">F8O03_10215</name>
</gene>
<protein>
    <recommendedName>
        <fullName evidence="2">Glycine-rich domain-containing protein</fullName>
    </recommendedName>
</protein>
<organism evidence="3 4">
    <name type="scientific">Pseudoclavibacter terrae</name>
    <dbReference type="NCBI Taxonomy" id="1530195"/>
    <lineage>
        <taxon>Bacteria</taxon>
        <taxon>Bacillati</taxon>
        <taxon>Actinomycetota</taxon>
        <taxon>Actinomycetes</taxon>
        <taxon>Micrococcales</taxon>
        <taxon>Microbacteriaceae</taxon>
        <taxon>Pseudoclavibacter</taxon>
    </lineage>
</organism>
<evidence type="ECO:0000259" key="2">
    <source>
        <dbReference type="Pfam" id="PF21722"/>
    </source>
</evidence>